<evidence type="ECO:0000256" key="2">
    <source>
        <dbReference type="ARBA" id="ARBA00022692"/>
    </source>
</evidence>
<dbReference type="EMBL" id="OU892285">
    <property type="protein sequence ID" value="CAG9774112.1"/>
    <property type="molecule type" value="Genomic_DNA"/>
</dbReference>
<feature type="region of interest" description="Disordered" evidence="7">
    <location>
        <begin position="403"/>
        <end position="422"/>
    </location>
</feature>
<feature type="region of interest" description="Disordered" evidence="7">
    <location>
        <begin position="463"/>
        <end position="484"/>
    </location>
</feature>
<protein>
    <recommendedName>
        <fullName evidence="9">Ion transport domain-containing protein</fullName>
    </recommendedName>
</protein>
<evidence type="ECO:0000256" key="6">
    <source>
        <dbReference type="ARBA" id="ARBA00023180"/>
    </source>
</evidence>
<dbReference type="GO" id="GO:0005891">
    <property type="term" value="C:voltage-gated calcium channel complex"/>
    <property type="evidence" value="ECO:0007669"/>
    <property type="project" value="InterPro"/>
</dbReference>
<evidence type="ECO:0000256" key="7">
    <source>
        <dbReference type="SAM" id="MobiDB-lite"/>
    </source>
</evidence>
<dbReference type="GO" id="GO:0043005">
    <property type="term" value="C:neuron projection"/>
    <property type="evidence" value="ECO:0007669"/>
    <property type="project" value="TreeGrafter"/>
</dbReference>
<keyword evidence="6" id="KW-0325">Glycoprotein</keyword>
<dbReference type="InterPro" id="IPR005445">
    <property type="entry name" value="VDCC_T_a1"/>
</dbReference>
<evidence type="ECO:0000259" key="9">
    <source>
        <dbReference type="Pfam" id="PF00520"/>
    </source>
</evidence>
<dbReference type="InterPro" id="IPR027359">
    <property type="entry name" value="Volt_channel_dom_sf"/>
</dbReference>
<evidence type="ECO:0000313" key="10">
    <source>
        <dbReference type="EMBL" id="CAG9774112.1"/>
    </source>
</evidence>
<evidence type="ECO:0000256" key="5">
    <source>
        <dbReference type="ARBA" id="ARBA00023136"/>
    </source>
</evidence>
<dbReference type="GO" id="GO:0008332">
    <property type="term" value="F:low voltage-gated calcium channel activity"/>
    <property type="evidence" value="ECO:0007669"/>
    <property type="project" value="TreeGrafter"/>
</dbReference>
<evidence type="ECO:0000256" key="1">
    <source>
        <dbReference type="ARBA" id="ARBA00004141"/>
    </source>
</evidence>
<accession>A0A9N9QP58</accession>
<dbReference type="PANTHER" id="PTHR10037:SF230">
    <property type="entry name" value="CA[2+]-CHANNEL PROTEIN ALPHA[[1]] SUBUNIT T, ISOFORM F"/>
    <property type="match status" value="1"/>
</dbReference>
<name>A0A9N9QP58_9CUCU</name>
<keyword evidence="5 8" id="KW-0472">Membrane</keyword>
<evidence type="ECO:0000256" key="4">
    <source>
        <dbReference type="ARBA" id="ARBA00022989"/>
    </source>
</evidence>
<keyword evidence="11" id="KW-1185">Reference proteome</keyword>
<evidence type="ECO:0000313" key="11">
    <source>
        <dbReference type="Proteomes" id="UP001152799"/>
    </source>
</evidence>
<feature type="transmembrane region" description="Helical" evidence="8">
    <location>
        <begin position="129"/>
        <end position="152"/>
    </location>
</feature>
<keyword evidence="2 8" id="KW-0812">Transmembrane</keyword>
<evidence type="ECO:0000256" key="3">
    <source>
        <dbReference type="ARBA" id="ARBA00022737"/>
    </source>
</evidence>
<dbReference type="GO" id="GO:0070509">
    <property type="term" value="P:calcium ion import"/>
    <property type="evidence" value="ECO:0007669"/>
    <property type="project" value="TreeGrafter"/>
</dbReference>
<comment type="subcellular location">
    <subcellularLocation>
        <location evidence="1">Membrane</location>
        <topology evidence="1">Multi-pass membrane protein</topology>
    </subcellularLocation>
</comment>
<dbReference type="Pfam" id="PF00520">
    <property type="entry name" value="Ion_trans"/>
    <property type="match status" value="2"/>
</dbReference>
<sequence>MMVILLNCITLGMYQPCVDKDPCITNRCRILQIIFQRFDEFIFAFFSLEMTIKIIAMGAYGPGSYLADSWNRLDLFIVIAGAVEYGLPNFNNINLSAVRTIRVLRPLRAINRIPSMRILVMLLLDTLPMLGNVLLLCFFVFFIFGIVGVQLWQGVLRQRCMFISALYPYVPWPNISRSYKPPDTDYICSKSNFSGMHSCLNLPPFVNGSVTCQLTWEQKQMPEFYYDDAYCVNWHLYYTTCSDNNPNPFQNTISFDNIGLAWIAIFLVISLEGWTEIMYYVQDGHSFWDWIYFVLLIVIGSFFMINLCLVVIATQFSETKKREMERMRLERARFQSSSTLASSTNNSEPTTCYAEIVKYIAHLWRRSKRRVLKRIRLYRVQRDLRREQKITMGETIRLNYTKRHHPNCPKLKPTQSQSLPSTRAVSRASSICLSDPGYLRAEDVQDLTPRSRPGLLRVPAISNQEISSNNNDSPTNLLSPTSLQNNRRRSSVMFSDIIVLHGQNDVSPTTSASNLLSATATANIDKKNVCSSEKTTQAGDGNIWQITGPQQQMFETKQQLAQECSDLMNGEALTCQELLALGAINAALPTGQVVLDSFFDSLSKGMNRQKHNEEYYTNEEDFSCCNDMWHCEAEYKNETRSKLYVCSCMFIKGMIKGLKTIRKYIQILVEHKIFQHGILLAILINTLSMGIEHHQQSEWLTHCVEVTNVIFSAVFGVEMILKVIAEGPFGYISNGFNVFDGVIVILRFVFWLYSE</sequence>
<dbReference type="GO" id="GO:0086010">
    <property type="term" value="P:membrane depolarization during action potential"/>
    <property type="evidence" value="ECO:0007669"/>
    <property type="project" value="TreeGrafter"/>
</dbReference>
<feature type="transmembrane region" description="Helical" evidence="8">
    <location>
        <begin position="41"/>
        <end position="60"/>
    </location>
</feature>
<feature type="transmembrane region" description="Helical" evidence="8">
    <location>
        <begin position="736"/>
        <end position="753"/>
    </location>
</feature>
<dbReference type="AlphaFoldDB" id="A0A9N9QP58"/>
<dbReference type="Proteomes" id="UP001152799">
    <property type="component" value="Chromosome 9"/>
</dbReference>
<dbReference type="Gene3D" id="1.10.287.70">
    <property type="match status" value="1"/>
</dbReference>
<dbReference type="InterPro" id="IPR005821">
    <property type="entry name" value="Ion_trans_dom"/>
</dbReference>
<dbReference type="PANTHER" id="PTHR10037">
    <property type="entry name" value="VOLTAGE-GATED CATION CHANNEL CALCIUM AND SODIUM"/>
    <property type="match status" value="1"/>
</dbReference>
<gene>
    <name evidence="10" type="ORF">CEUTPL_LOCUS14494</name>
</gene>
<proteinExistence type="predicted"/>
<dbReference type="SUPFAM" id="SSF81324">
    <property type="entry name" value="Voltage-gated potassium channels"/>
    <property type="match status" value="2"/>
</dbReference>
<dbReference type="OrthoDB" id="416585at2759"/>
<dbReference type="GO" id="GO:0005248">
    <property type="term" value="F:voltage-gated sodium channel activity"/>
    <property type="evidence" value="ECO:0007669"/>
    <property type="project" value="TreeGrafter"/>
</dbReference>
<organism evidence="10 11">
    <name type="scientific">Ceutorhynchus assimilis</name>
    <name type="common">cabbage seed weevil</name>
    <dbReference type="NCBI Taxonomy" id="467358"/>
    <lineage>
        <taxon>Eukaryota</taxon>
        <taxon>Metazoa</taxon>
        <taxon>Ecdysozoa</taxon>
        <taxon>Arthropoda</taxon>
        <taxon>Hexapoda</taxon>
        <taxon>Insecta</taxon>
        <taxon>Pterygota</taxon>
        <taxon>Neoptera</taxon>
        <taxon>Endopterygota</taxon>
        <taxon>Coleoptera</taxon>
        <taxon>Polyphaga</taxon>
        <taxon>Cucujiformia</taxon>
        <taxon>Curculionidae</taxon>
        <taxon>Ceutorhynchinae</taxon>
        <taxon>Ceutorhynchus</taxon>
    </lineage>
</organism>
<keyword evidence="4 8" id="KW-1133">Transmembrane helix</keyword>
<reference evidence="10" key="1">
    <citation type="submission" date="2022-01" db="EMBL/GenBank/DDBJ databases">
        <authorList>
            <person name="King R."/>
        </authorList>
    </citation>
    <scope>NUCLEOTIDE SEQUENCE</scope>
</reference>
<dbReference type="Gene3D" id="1.20.120.350">
    <property type="entry name" value="Voltage-gated potassium channels. Chain C"/>
    <property type="match status" value="2"/>
</dbReference>
<dbReference type="GO" id="GO:0001518">
    <property type="term" value="C:voltage-gated sodium channel complex"/>
    <property type="evidence" value="ECO:0007669"/>
    <property type="project" value="TreeGrafter"/>
</dbReference>
<feature type="transmembrane region" description="Helical" evidence="8">
    <location>
        <begin position="260"/>
        <end position="281"/>
    </location>
</feature>
<feature type="domain" description="Ion transport" evidence="9">
    <location>
        <begin position="1"/>
        <end position="323"/>
    </location>
</feature>
<evidence type="ECO:0000256" key="8">
    <source>
        <dbReference type="SAM" id="Phobius"/>
    </source>
</evidence>
<feature type="domain" description="Ion transport" evidence="9">
    <location>
        <begin position="671"/>
        <end position="752"/>
    </location>
</feature>
<feature type="compositionally biased region" description="Polar residues" evidence="7">
    <location>
        <begin position="413"/>
        <end position="422"/>
    </location>
</feature>
<keyword evidence="3" id="KW-0677">Repeat</keyword>
<feature type="transmembrane region" description="Helical" evidence="8">
    <location>
        <begin position="287"/>
        <end position="314"/>
    </location>
</feature>
<dbReference type="InterPro" id="IPR043203">
    <property type="entry name" value="VGCC_Ca_Na"/>
</dbReference>
<dbReference type="PRINTS" id="PR01629">
    <property type="entry name" value="TVDCCALPHA1"/>
</dbReference>